<dbReference type="InterPro" id="IPR040771">
    <property type="entry name" value="TLP1_add_C"/>
</dbReference>
<dbReference type="STRING" id="1442371.A0A0D2K6N1"/>
<feature type="domain" description="Thiolase-like protein type 1 additional C-terminal" evidence="4">
    <location>
        <begin position="425"/>
        <end position="507"/>
    </location>
</feature>
<dbReference type="Proteomes" id="UP000053411">
    <property type="component" value="Unassembled WGS sequence"/>
</dbReference>
<keyword evidence="3" id="KW-0012">Acyltransferase</keyword>
<dbReference type="EMBL" id="KN848070">
    <property type="protein sequence ID" value="KIX98814.1"/>
    <property type="molecule type" value="Genomic_DNA"/>
</dbReference>
<dbReference type="GeneID" id="27711021"/>
<name>A0A0D2K6N1_9EURO</name>
<reference evidence="5 6" key="1">
    <citation type="submission" date="2015-01" db="EMBL/GenBank/DDBJ databases">
        <title>The Genome Sequence of Fonsecaea multimorphosa CBS 102226.</title>
        <authorList>
            <consortium name="The Broad Institute Genomics Platform"/>
            <person name="Cuomo C."/>
            <person name="de Hoog S."/>
            <person name="Gorbushina A."/>
            <person name="Stielow B."/>
            <person name="Teixiera M."/>
            <person name="Abouelleil A."/>
            <person name="Chapman S.B."/>
            <person name="Priest M."/>
            <person name="Young S.K."/>
            <person name="Wortman J."/>
            <person name="Nusbaum C."/>
            <person name="Birren B."/>
        </authorList>
    </citation>
    <scope>NUCLEOTIDE SEQUENCE [LARGE SCALE GENOMIC DNA]</scope>
    <source>
        <strain evidence="5 6">CBS 102226</strain>
    </source>
</reference>
<dbReference type="PANTHER" id="PTHR18919:SF139">
    <property type="entry name" value="THIOLASE-LIKE PROTEIN TYPE 1 ADDITIONAL C-TERMINAL DOMAIN-CONTAINING PROTEIN"/>
    <property type="match status" value="1"/>
</dbReference>
<accession>A0A0D2K6N1</accession>
<evidence type="ECO:0000256" key="2">
    <source>
        <dbReference type="ARBA" id="ARBA00022679"/>
    </source>
</evidence>
<dbReference type="Pfam" id="PF18313">
    <property type="entry name" value="TLP1_add_C"/>
    <property type="match status" value="1"/>
</dbReference>
<keyword evidence="6" id="KW-1185">Reference proteome</keyword>
<dbReference type="Gene3D" id="3.40.47.10">
    <property type="match status" value="1"/>
</dbReference>
<sequence>MDDTVCTPVIVGVGDVVNRSLKVEDAVEPLGLMLEAIRAAARDAHLPTYKEKWLLSNIGSISVVQSWTWPYNDLPGLIAEHLGARPSHKVVSDPGGNQPAVQLDEAARRIAQGKVRIAVVTGGEALASLIACTKAKKLPPPGWTEPTRKVEGVFSPTTRELEPSLGAIHDIGRPIQTYPLFENGFRAHRHQSISDNMQESADLYAEFAKVAAENPFAWSYGKKALSSKEIATVSPKNRMVCQPYPLLMNAFNTVNLAGATILMSSDVAKALGISEEKWIYPLGGAGTRDEDDFWQRSNFYSCPSLSRTLDAALEVCGLSREQIDIFDVYSCFPIVPKLACHHLGLPIVGGSKPVTVLGGLTSFGGAGNNYSLHCIHAVTEVVRCLRKGKGTHALVLANGGVSMTYHHAVCLSKRPRKTAYPRENPLPPVLDRVDVPQIEPAPVGEAAIETYTVDYKRDGTPSAAYIVGLTSPSGHRFIANHGNAQTLNKLAYATEEQIGRRGTVRPDPQQAGRNLFVFTDRARV</sequence>
<dbReference type="RefSeq" id="XP_016632937.1">
    <property type="nucleotide sequence ID" value="XM_016775778.1"/>
</dbReference>
<comment type="similarity">
    <text evidence="1">Belongs to the thiolase-like superfamily. Thiolase family.</text>
</comment>
<dbReference type="OrthoDB" id="435240at2759"/>
<protein>
    <recommendedName>
        <fullName evidence="4">Thiolase-like protein type 1 additional C-terminal domain-containing protein</fullName>
    </recommendedName>
</protein>
<dbReference type="PANTHER" id="PTHR18919">
    <property type="entry name" value="ACETYL-COA C-ACYLTRANSFERASE"/>
    <property type="match status" value="1"/>
</dbReference>
<evidence type="ECO:0000256" key="1">
    <source>
        <dbReference type="ARBA" id="ARBA00010982"/>
    </source>
</evidence>
<dbReference type="AlphaFoldDB" id="A0A0D2K6N1"/>
<evidence type="ECO:0000259" key="4">
    <source>
        <dbReference type="Pfam" id="PF18313"/>
    </source>
</evidence>
<evidence type="ECO:0000313" key="6">
    <source>
        <dbReference type="Proteomes" id="UP000053411"/>
    </source>
</evidence>
<evidence type="ECO:0000256" key="3">
    <source>
        <dbReference type="ARBA" id="ARBA00023315"/>
    </source>
</evidence>
<organism evidence="5 6">
    <name type="scientific">Fonsecaea multimorphosa CBS 102226</name>
    <dbReference type="NCBI Taxonomy" id="1442371"/>
    <lineage>
        <taxon>Eukaryota</taxon>
        <taxon>Fungi</taxon>
        <taxon>Dikarya</taxon>
        <taxon>Ascomycota</taxon>
        <taxon>Pezizomycotina</taxon>
        <taxon>Eurotiomycetes</taxon>
        <taxon>Chaetothyriomycetidae</taxon>
        <taxon>Chaetothyriales</taxon>
        <taxon>Herpotrichiellaceae</taxon>
        <taxon>Fonsecaea</taxon>
    </lineage>
</organism>
<dbReference type="VEuPathDB" id="FungiDB:Z520_05275"/>
<dbReference type="GO" id="GO:0016746">
    <property type="term" value="F:acyltransferase activity"/>
    <property type="evidence" value="ECO:0007669"/>
    <property type="project" value="UniProtKB-KW"/>
</dbReference>
<dbReference type="Gene3D" id="2.40.50.840">
    <property type="match status" value="1"/>
</dbReference>
<keyword evidence="2" id="KW-0808">Transferase</keyword>
<evidence type="ECO:0000313" key="5">
    <source>
        <dbReference type="EMBL" id="KIX98814.1"/>
    </source>
</evidence>
<dbReference type="InterPro" id="IPR016039">
    <property type="entry name" value="Thiolase-like"/>
</dbReference>
<proteinExistence type="inferred from homology"/>
<gene>
    <name evidence="5" type="ORF">Z520_05275</name>
</gene>
<dbReference type="SUPFAM" id="SSF53901">
    <property type="entry name" value="Thiolase-like"/>
    <property type="match status" value="2"/>
</dbReference>